<evidence type="ECO:0000256" key="2">
    <source>
        <dbReference type="HAMAP-Rule" id="MF_01103"/>
    </source>
</evidence>
<dbReference type="SUPFAM" id="SSF158221">
    <property type="entry name" value="YnzC-like"/>
    <property type="match status" value="1"/>
</dbReference>
<evidence type="ECO:0000256" key="1">
    <source>
        <dbReference type="ARBA" id="ARBA00022490"/>
    </source>
</evidence>
<organism evidence="3 4">
    <name type="scientific">Urinicoccus massiliensis</name>
    <dbReference type="NCBI Taxonomy" id="1723382"/>
    <lineage>
        <taxon>Bacteria</taxon>
        <taxon>Bacillati</taxon>
        <taxon>Bacillota</taxon>
        <taxon>Tissierellia</taxon>
        <taxon>Tissierellales</taxon>
        <taxon>Peptoniphilaceae</taxon>
        <taxon>Urinicoccus</taxon>
    </lineage>
</organism>
<proteinExistence type="inferred from homology"/>
<gene>
    <name evidence="3" type="primary">ynzC</name>
    <name evidence="3" type="ORF">NCTC13150_01971</name>
</gene>
<sequence>MKILDRINALARLEKTRDLTAEEKEEQARLRKEYLEDFRKNLRATLLKTKVVDEKGQDVTPEKLKREKEKEREK</sequence>
<comment type="similarity">
    <text evidence="2">Belongs to the UPF0291 family.</text>
</comment>
<dbReference type="GO" id="GO:0005737">
    <property type="term" value="C:cytoplasm"/>
    <property type="evidence" value="ECO:0007669"/>
    <property type="project" value="UniProtKB-SubCell"/>
</dbReference>
<evidence type="ECO:0000313" key="4">
    <source>
        <dbReference type="Proteomes" id="UP000377798"/>
    </source>
</evidence>
<reference evidence="3 4" key="1">
    <citation type="submission" date="2019-02" db="EMBL/GenBank/DDBJ databases">
        <authorList>
            <consortium name="Pathogen Informatics"/>
        </authorList>
    </citation>
    <scope>NUCLEOTIDE SEQUENCE [LARGE SCALE GENOMIC DNA]</scope>
    <source>
        <strain evidence="3 4">3012STDY7089603</strain>
    </source>
</reference>
<dbReference type="PANTHER" id="PTHR37300:SF2">
    <property type="entry name" value="UPF0291 PROTEIN BC_1827"/>
    <property type="match status" value="1"/>
</dbReference>
<dbReference type="RefSeq" id="WP_131749919.1">
    <property type="nucleotide sequence ID" value="NZ_CAACYI010000001.1"/>
</dbReference>
<dbReference type="Proteomes" id="UP000377798">
    <property type="component" value="Unassembled WGS sequence"/>
</dbReference>
<keyword evidence="4" id="KW-1185">Reference proteome</keyword>
<dbReference type="Gene3D" id="1.10.287.540">
    <property type="entry name" value="Helix hairpin bin"/>
    <property type="match status" value="1"/>
</dbReference>
<dbReference type="InterPro" id="IPR009242">
    <property type="entry name" value="DUF896"/>
</dbReference>
<dbReference type="AlphaFoldDB" id="A0A8H2M7F0"/>
<dbReference type="Pfam" id="PF05979">
    <property type="entry name" value="DUF896"/>
    <property type="match status" value="1"/>
</dbReference>
<comment type="subcellular location">
    <subcellularLocation>
        <location evidence="2">Cytoplasm</location>
    </subcellularLocation>
</comment>
<evidence type="ECO:0000313" key="3">
    <source>
        <dbReference type="EMBL" id="VFB17378.1"/>
    </source>
</evidence>
<comment type="caution">
    <text evidence="3">The sequence shown here is derived from an EMBL/GenBank/DDBJ whole genome shotgun (WGS) entry which is preliminary data.</text>
</comment>
<name>A0A8H2M7F0_9FIRM</name>
<protein>
    <recommendedName>
        <fullName evidence="2">UPF0291 protein NCTC13150_01971</fullName>
    </recommendedName>
</protein>
<keyword evidence="1 2" id="KW-0963">Cytoplasm</keyword>
<dbReference type="HAMAP" id="MF_01103">
    <property type="entry name" value="UPF0291"/>
    <property type="match status" value="1"/>
</dbReference>
<accession>A0A8H2M7F0</accession>
<dbReference type="PANTHER" id="PTHR37300">
    <property type="entry name" value="UPF0291 PROTEIN CBO2609/CLC_2481"/>
    <property type="match status" value="1"/>
</dbReference>
<dbReference type="EMBL" id="CAACYI010000001">
    <property type="protein sequence ID" value="VFB17378.1"/>
    <property type="molecule type" value="Genomic_DNA"/>
</dbReference>